<proteinExistence type="inferred from homology"/>
<dbReference type="EMBL" id="CP051774">
    <property type="protein sequence ID" value="QJE97089.1"/>
    <property type="molecule type" value="Genomic_DNA"/>
</dbReference>
<dbReference type="PRINTS" id="PR00080">
    <property type="entry name" value="SDRFAMILY"/>
</dbReference>
<dbReference type="InterPro" id="IPR002347">
    <property type="entry name" value="SDR_fam"/>
</dbReference>
<protein>
    <submittedName>
        <fullName evidence="2">3-oxoacyl-ACP reductase FabG</fullName>
    </submittedName>
</protein>
<evidence type="ECO:0000313" key="3">
    <source>
        <dbReference type="Proteomes" id="UP000501812"/>
    </source>
</evidence>
<gene>
    <name evidence="2" type="ORF">HHL09_15270</name>
</gene>
<accession>A0A858RL27</accession>
<dbReference type="FunFam" id="3.40.50.720:FF:000084">
    <property type="entry name" value="Short-chain dehydrogenase reductase"/>
    <property type="match status" value="1"/>
</dbReference>
<dbReference type="KEGG" id="luo:HHL09_15270"/>
<sequence>MSVVKNPFRLDGRVAWVTGSSRGLGRIIAETLAAAGAKVVVNCVSSQEAGQAVVAGIRASGGEAMLVTGDVMDEGEVNRMASEIEARFGHVDVVVANATPFQPMKKLEDYTWEDHQSMVDAFIKSPFLLAKRLIPRMKERQSGRIINITSEVFHAGVPEFSAYVAAKGGQIGWSRSMANELAPHGITVNTVAPGWIPVERHDDVPEKTKASYLSTIPIGRWGKPSDIAHAVSFFAADESSFLTGQTLIVNGGRTLW</sequence>
<evidence type="ECO:0000313" key="2">
    <source>
        <dbReference type="EMBL" id="QJE97089.1"/>
    </source>
</evidence>
<organism evidence="2 3">
    <name type="scientific">Luteolibacter luteus</name>
    <dbReference type="NCBI Taxonomy" id="2728835"/>
    <lineage>
        <taxon>Bacteria</taxon>
        <taxon>Pseudomonadati</taxon>
        <taxon>Verrucomicrobiota</taxon>
        <taxon>Verrucomicrobiia</taxon>
        <taxon>Verrucomicrobiales</taxon>
        <taxon>Verrucomicrobiaceae</taxon>
        <taxon>Luteolibacter</taxon>
    </lineage>
</organism>
<keyword evidence="3" id="KW-1185">Reference proteome</keyword>
<dbReference type="Pfam" id="PF13561">
    <property type="entry name" value="adh_short_C2"/>
    <property type="match status" value="1"/>
</dbReference>
<comment type="similarity">
    <text evidence="1">Belongs to the short-chain dehydrogenases/reductases (SDR) family.</text>
</comment>
<name>A0A858RL27_9BACT</name>
<dbReference type="SUPFAM" id="SSF51735">
    <property type="entry name" value="NAD(P)-binding Rossmann-fold domains"/>
    <property type="match status" value="1"/>
</dbReference>
<dbReference type="RefSeq" id="WP_169455489.1">
    <property type="nucleotide sequence ID" value="NZ_CP051774.1"/>
</dbReference>
<evidence type="ECO:0000256" key="1">
    <source>
        <dbReference type="ARBA" id="ARBA00006484"/>
    </source>
</evidence>
<dbReference type="PRINTS" id="PR00081">
    <property type="entry name" value="GDHRDH"/>
</dbReference>
<reference evidence="2 3" key="1">
    <citation type="submission" date="2020-04" db="EMBL/GenBank/DDBJ databases">
        <title>Luteolibacter sp. G-1-1-1 isolated from soil.</title>
        <authorList>
            <person name="Dahal R.H."/>
        </authorList>
    </citation>
    <scope>NUCLEOTIDE SEQUENCE [LARGE SCALE GENOMIC DNA]</scope>
    <source>
        <strain evidence="2 3">G-1-1-1</strain>
    </source>
</reference>
<dbReference type="Gene3D" id="3.40.50.720">
    <property type="entry name" value="NAD(P)-binding Rossmann-like Domain"/>
    <property type="match status" value="1"/>
</dbReference>
<dbReference type="PANTHER" id="PTHR42879:SF2">
    <property type="entry name" value="3-OXOACYL-[ACYL-CARRIER-PROTEIN] REDUCTASE FABG"/>
    <property type="match status" value="1"/>
</dbReference>
<dbReference type="InterPro" id="IPR050259">
    <property type="entry name" value="SDR"/>
</dbReference>
<dbReference type="InterPro" id="IPR036291">
    <property type="entry name" value="NAD(P)-bd_dom_sf"/>
</dbReference>
<dbReference type="AlphaFoldDB" id="A0A858RL27"/>
<dbReference type="Proteomes" id="UP000501812">
    <property type="component" value="Chromosome"/>
</dbReference>
<dbReference type="PANTHER" id="PTHR42879">
    <property type="entry name" value="3-OXOACYL-(ACYL-CARRIER-PROTEIN) REDUCTASE"/>
    <property type="match status" value="1"/>
</dbReference>